<dbReference type="RefSeq" id="WP_050725813.1">
    <property type="nucleotide sequence ID" value="NZ_CP012332.1"/>
</dbReference>
<dbReference type="InterPro" id="IPR010415">
    <property type="entry name" value="LpxI_C"/>
</dbReference>
<dbReference type="KEGG" id="vin:AKJ08_1901"/>
<protein>
    <submittedName>
        <fullName evidence="3">UDP-2,3-diacylglucosamine pyrophosphatase</fullName>
    </submittedName>
</protein>
<dbReference type="OrthoDB" id="9789836at2"/>
<evidence type="ECO:0000313" key="4">
    <source>
        <dbReference type="Proteomes" id="UP000055590"/>
    </source>
</evidence>
<evidence type="ECO:0000313" key="3">
    <source>
        <dbReference type="EMBL" id="AKU91514.1"/>
    </source>
</evidence>
<sequence length="278" mass="29412">MEAAVSPTIGLIAGSGVFPLRFAESAKRSGHRVVCVAHEGDADRSLESVCDEVTWVHLGQLGKMVKAFRKAGVDAAAMAGGVAKVNLWGGLRPDLMALKHAPKLKRFDNDSLLRAVASMFEEEGVRIVDPAPYCPDLMARKGAYGRYKPDSAMEADIRLGVKVSNAISRAEVGQTVCTKGGVVVAVEGMEGTDRCIRRAGELVGKGVVVVKFAMPEQDMRFDAPCIGPGTVNTCVEIGASALVFEAARSVILEEKEIVARADAAKLALVGADSDGSWR</sequence>
<feature type="domain" description="LpxI N-terminal" evidence="2">
    <location>
        <begin position="9"/>
        <end position="137"/>
    </location>
</feature>
<dbReference type="AlphaFoldDB" id="A0A0K1PEG3"/>
<dbReference type="Gene3D" id="3.40.50.20">
    <property type="match status" value="1"/>
</dbReference>
<dbReference type="PANTHER" id="PTHR39962:SF1">
    <property type="entry name" value="LPXI FAMILY PROTEIN"/>
    <property type="match status" value="1"/>
</dbReference>
<dbReference type="InterPro" id="IPR053174">
    <property type="entry name" value="LpxI"/>
</dbReference>
<dbReference type="STRING" id="1391653.AKJ08_1901"/>
<organism evidence="3 4">
    <name type="scientific">Vulgatibacter incomptus</name>
    <dbReference type="NCBI Taxonomy" id="1391653"/>
    <lineage>
        <taxon>Bacteria</taxon>
        <taxon>Pseudomonadati</taxon>
        <taxon>Myxococcota</taxon>
        <taxon>Myxococcia</taxon>
        <taxon>Myxococcales</taxon>
        <taxon>Cystobacterineae</taxon>
        <taxon>Vulgatibacteraceae</taxon>
        <taxon>Vulgatibacter</taxon>
    </lineage>
</organism>
<proteinExistence type="predicted"/>
<dbReference type="InterPro" id="IPR041255">
    <property type="entry name" value="LpxI_N"/>
</dbReference>
<evidence type="ECO:0000259" key="1">
    <source>
        <dbReference type="Pfam" id="PF06230"/>
    </source>
</evidence>
<dbReference type="PANTHER" id="PTHR39962">
    <property type="entry name" value="BLL4848 PROTEIN"/>
    <property type="match status" value="1"/>
</dbReference>
<dbReference type="Proteomes" id="UP000055590">
    <property type="component" value="Chromosome"/>
</dbReference>
<dbReference type="InterPro" id="IPR043167">
    <property type="entry name" value="LpxI_C_sf"/>
</dbReference>
<dbReference type="EMBL" id="CP012332">
    <property type="protein sequence ID" value="AKU91514.1"/>
    <property type="molecule type" value="Genomic_DNA"/>
</dbReference>
<evidence type="ECO:0000259" key="2">
    <source>
        <dbReference type="Pfam" id="PF17930"/>
    </source>
</evidence>
<name>A0A0K1PEG3_9BACT</name>
<dbReference type="Pfam" id="PF17930">
    <property type="entry name" value="LpxI_N"/>
    <property type="match status" value="1"/>
</dbReference>
<reference evidence="3 4" key="1">
    <citation type="submission" date="2015-08" db="EMBL/GenBank/DDBJ databases">
        <authorList>
            <person name="Babu N.S."/>
            <person name="Beckwith C.J."/>
            <person name="Beseler K.G."/>
            <person name="Brison A."/>
            <person name="Carone J.V."/>
            <person name="Caskin T.P."/>
            <person name="Diamond M."/>
            <person name="Durham M.E."/>
            <person name="Foxe J.M."/>
            <person name="Go M."/>
            <person name="Henderson B.A."/>
            <person name="Jones I.B."/>
            <person name="McGettigan J.A."/>
            <person name="Micheletti S.J."/>
            <person name="Nasrallah M.E."/>
            <person name="Ortiz D."/>
            <person name="Piller C.R."/>
            <person name="Privatt S.R."/>
            <person name="Schneider S.L."/>
            <person name="Sharp S."/>
            <person name="Smith T.C."/>
            <person name="Stanton J.D."/>
            <person name="Ullery H.E."/>
            <person name="Wilson R.J."/>
            <person name="Serrano M.G."/>
            <person name="Buck G."/>
            <person name="Lee V."/>
            <person name="Wang Y."/>
            <person name="Carvalho R."/>
            <person name="Voegtly L."/>
            <person name="Shi R."/>
            <person name="Duckworth R."/>
            <person name="Johnson A."/>
            <person name="Loviza R."/>
            <person name="Walstead R."/>
            <person name="Shah Z."/>
            <person name="Kiflezghi M."/>
            <person name="Wade K."/>
            <person name="Ball S.L."/>
            <person name="Bradley K.W."/>
            <person name="Asai D.J."/>
            <person name="Bowman C.A."/>
            <person name="Russell D.A."/>
            <person name="Pope W.H."/>
            <person name="Jacobs-Sera D."/>
            <person name="Hendrix R.W."/>
            <person name="Hatfull G.F."/>
        </authorList>
    </citation>
    <scope>NUCLEOTIDE SEQUENCE [LARGE SCALE GENOMIC DNA]</scope>
    <source>
        <strain evidence="3 4">DSM 27710</strain>
    </source>
</reference>
<dbReference type="Pfam" id="PF06230">
    <property type="entry name" value="LpxI_C"/>
    <property type="match status" value="1"/>
</dbReference>
<gene>
    <name evidence="3" type="ORF">AKJ08_1901</name>
</gene>
<keyword evidence="4" id="KW-1185">Reference proteome</keyword>
<feature type="domain" description="LpxI C-terminal" evidence="1">
    <location>
        <begin position="141"/>
        <end position="269"/>
    </location>
</feature>
<accession>A0A0K1PEG3</accession>
<dbReference type="Gene3D" id="3.40.140.80">
    <property type="match status" value="1"/>
</dbReference>